<evidence type="ECO:0000256" key="6">
    <source>
        <dbReference type="ARBA" id="ARBA00022833"/>
    </source>
</evidence>
<dbReference type="PROSITE" id="PS00759">
    <property type="entry name" value="ARGE_DAPE_CPG2_2"/>
    <property type="match status" value="1"/>
</dbReference>
<keyword evidence="4" id="KW-0479">Metal-binding</keyword>
<evidence type="ECO:0000256" key="1">
    <source>
        <dbReference type="ARBA" id="ARBA00001947"/>
    </source>
</evidence>
<dbReference type="GO" id="GO:0008237">
    <property type="term" value="F:metallopeptidase activity"/>
    <property type="evidence" value="ECO:0007669"/>
    <property type="project" value="UniProtKB-KW"/>
</dbReference>
<name>A6QKS6_ONYPH</name>
<dbReference type="InterPro" id="IPR002933">
    <property type="entry name" value="Peptidase_M20"/>
</dbReference>
<dbReference type="Gene3D" id="3.40.630.10">
    <property type="entry name" value="Zn peptidases"/>
    <property type="match status" value="1"/>
</dbReference>
<dbReference type="PANTHER" id="PTHR43808">
    <property type="entry name" value="ACETYLORNITHINE DEACETYLASE"/>
    <property type="match status" value="1"/>
</dbReference>
<dbReference type="PANTHER" id="PTHR43808:SF31">
    <property type="entry name" value="N-ACETYL-L-CITRULLINE DEACETYLASE"/>
    <property type="match status" value="1"/>
</dbReference>
<keyword evidence="8" id="KW-0482">Metalloprotease</keyword>
<comment type="cofactor">
    <cofactor evidence="1">
        <name>Zn(2+)</name>
        <dbReference type="ChEBI" id="CHEBI:29105"/>
    </cofactor>
</comment>
<evidence type="ECO:0000256" key="5">
    <source>
        <dbReference type="ARBA" id="ARBA00022801"/>
    </source>
</evidence>
<protein>
    <submittedName>
        <fullName evidence="9">Acetylornithine deacetylase</fullName>
    </submittedName>
</protein>
<dbReference type="AlphaFoldDB" id="A6QKS6"/>
<keyword evidence="3" id="KW-0645">Protease</keyword>
<dbReference type="EMBL" id="AP009356">
    <property type="protein sequence ID" value="BAF73562.1"/>
    <property type="molecule type" value="Genomic_DNA"/>
</dbReference>
<dbReference type="InterPro" id="IPR050072">
    <property type="entry name" value="Peptidase_M20A"/>
</dbReference>
<evidence type="ECO:0000256" key="7">
    <source>
        <dbReference type="ARBA" id="ARBA00022997"/>
    </source>
</evidence>
<organism evidence="9">
    <name type="scientific">Onion yellows phytoplasma OY-W</name>
    <dbReference type="NCBI Taxonomy" id="428984"/>
    <lineage>
        <taxon>Bacteria</taxon>
        <taxon>Bacillati</taxon>
        <taxon>Mycoplasmatota</taxon>
        <taxon>Mollicutes</taxon>
        <taxon>Acholeplasmatales</taxon>
        <taxon>Acholeplasmataceae</taxon>
        <taxon>Candidatus Phytoplasma</taxon>
        <taxon>16SrI (Aster yellows group)</taxon>
    </lineage>
</organism>
<dbReference type="InterPro" id="IPR036264">
    <property type="entry name" value="Bact_exopeptidase_dim_dom"/>
</dbReference>
<proteinExistence type="inferred from homology"/>
<dbReference type="GO" id="GO:0006526">
    <property type="term" value="P:L-arginine biosynthetic process"/>
    <property type="evidence" value="ECO:0007669"/>
    <property type="project" value="TreeGrafter"/>
</dbReference>
<evidence type="ECO:0000256" key="2">
    <source>
        <dbReference type="ARBA" id="ARBA00006247"/>
    </source>
</evidence>
<evidence type="ECO:0000256" key="4">
    <source>
        <dbReference type="ARBA" id="ARBA00022723"/>
    </source>
</evidence>
<dbReference type="Gene3D" id="3.30.70.360">
    <property type="match status" value="1"/>
</dbReference>
<dbReference type="GO" id="GO:0008777">
    <property type="term" value="F:acetylornithine deacetylase activity"/>
    <property type="evidence" value="ECO:0007669"/>
    <property type="project" value="TreeGrafter"/>
</dbReference>
<dbReference type="SUPFAM" id="SSF53187">
    <property type="entry name" value="Zn-dependent exopeptidases"/>
    <property type="match status" value="1"/>
</dbReference>
<keyword evidence="6" id="KW-0862">Zinc</keyword>
<dbReference type="InterPro" id="IPR010964">
    <property type="entry name" value="M20A_pepV-rel"/>
</dbReference>
<dbReference type="NCBIfam" id="TIGR01887">
    <property type="entry name" value="dipeptidaselike"/>
    <property type="match status" value="1"/>
</dbReference>
<keyword evidence="5" id="KW-0378">Hydrolase</keyword>
<comment type="similarity">
    <text evidence="2">Belongs to the peptidase M20A family.</text>
</comment>
<dbReference type="GO" id="GO:0016805">
    <property type="term" value="F:dipeptidase activity"/>
    <property type="evidence" value="ECO:0007669"/>
    <property type="project" value="UniProtKB-KW"/>
</dbReference>
<evidence type="ECO:0000256" key="8">
    <source>
        <dbReference type="ARBA" id="ARBA00023049"/>
    </source>
</evidence>
<dbReference type="Pfam" id="PF01546">
    <property type="entry name" value="Peptidase_M20"/>
    <property type="match status" value="1"/>
</dbReference>
<reference evidence="9" key="1">
    <citation type="journal article" date="2007" name="Mol. Plant Pathol.">
        <title>Presence of two glycolytic gene clusters in a severe pathogenic line of Candidatus Phytoplasma asteris.</title>
        <authorList>
            <person name="Oshima K."/>
            <person name="Kakizawa S."/>
            <person name="Arashida R."/>
            <person name="Ishii Y."/>
            <person name="Hoshi A."/>
            <person name="Hayashi Y."/>
            <person name="Kagiwada S."/>
            <person name="Namba S."/>
        </authorList>
    </citation>
    <scope>NUCLEOTIDE SEQUENCE</scope>
    <source>
        <strain evidence="9">Onion yellows</strain>
    </source>
</reference>
<evidence type="ECO:0000256" key="3">
    <source>
        <dbReference type="ARBA" id="ARBA00022670"/>
    </source>
</evidence>
<dbReference type="SUPFAM" id="SSF55031">
    <property type="entry name" value="Bacterial exopeptidase dimerisation domain"/>
    <property type="match status" value="1"/>
</dbReference>
<accession>A6QKS6</accession>
<keyword evidence="7" id="KW-0224">Dipeptidase</keyword>
<dbReference type="GO" id="GO:0006508">
    <property type="term" value="P:proteolysis"/>
    <property type="evidence" value="ECO:0007669"/>
    <property type="project" value="UniProtKB-KW"/>
</dbReference>
<dbReference type="GO" id="GO:0008270">
    <property type="term" value="F:zinc ion binding"/>
    <property type="evidence" value="ECO:0007669"/>
    <property type="project" value="InterPro"/>
</dbReference>
<dbReference type="InterPro" id="IPR001261">
    <property type="entry name" value="ArgE/DapE_CS"/>
</dbReference>
<evidence type="ECO:0000313" key="9">
    <source>
        <dbReference type="EMBL" id="BAF73562.1"/>
    </source>
</evidence>
<sequence>MIGHLDVVPAGTGWNYHPYKGFIANEKIYGRVAQDNKGPTIAAYFALKILKELKLPLSKKIKLILGVDEETGFRCMKHYFTKLPEVPVSGFVPDSRFPAVYCEKGLCDFSLQGVVLDDRIISIKSGKATNVVPDLAQAVLKFDPSYKTLFNNYLPKNDTKATLEPQGDLLKITVYGKSVHGSTPERGKHALYDLIKVLKALGINNNLVNFFNDYLVDSLDGHKIGIFHLDEKTTNLTCQ</sequence>